<dbReference type="SUPFAM" id="SSF82866">
    <property type="entry name" value="Multidrug efflux transporter AcrB transmembrane domain"/>
    <property type="match status" value="1"/>
</dbReference>
<evidence type="ECO:0000256" key="5">
    <source>
        <dbReference type="ARBA" id="ARBA00022927"/>
    </source>
</evidence>
<dbReference type="Gene3D" id="3.30.70.3400">
    <property type="match status" value="1"/>
</dbReference>
<dbReference type="EMBL" id="PFAA01000028">
    <property type="protein sequence ID" value="PIT96776.1"/>
    <property type="molecule type" value="Genomic_DNA"/>
</dbReference>
<evidence type="ECO:0000259" key="10">
    <source>
        <dbReference type="Pfam" id="PF02355"/>
    </source>
</evidence>
<feature type="transmembrane region" description="Helical" evidence="9">
    <location>
        <begin position="265"/>
        <end position="285"/>
    </location>
</feature>
<feature type="domain" description="Protein translocase subunit SecDF P1" evidence="11">
    <location>
        <begin position="27"/>
        <end position="95"/>
    </location>
</feature>
<keyword evidence="4 9" id="KW-0812">Transmembrane</keyword>
<dbReference type="Pfam" id="PF21760">
    <property type="entry name" value="SecD_1st"/>
    <property type="match status" value="1"/>
</dbReference>
<sequence length="420" mass="45513">LDLAGGAHLIYKADISELLPEDVDVSMDALRDVIERRTNLFGVSEPLVQIEKSSVFAGGERENRLIVELPGIIDITEAVKVIGETPLLEFKLVNEDAKPLEDGEKFTQEKFNEMFITTGLTGRFLKRAQLEFGAGGASNYLQNEPIVRLDFTKEGGDLFADITKKNVGRTLAIFLDGDLKSAPVINEEITDGSAIVSGGFAPQEARALVRNLNLGALPVPIELVSTQTIGASLGKDALDKGLRAVAAGLIVIAFFLLFWYRLPGFVAVASLAVYIIIMLALFKLIPITLTAAGLAGFLLSIGMAVDANILIFERMKEELRGSFASDIDGTQTYADTNTAIKKGFARAWFSIRDGNISSIITAIILFWVGTSLVKGFALTFGIGIIVSMLTAITISRIFLYAFGKYENKGIIKFLFNSGIK</sequence>
<dbReference type="Pfam" id="PF22599">
    <property type="entry name" value="SecDF_P1_head"/>
    <property type="match status" value="1"/>
</dbReference>
<evidence type="ECO:0000256" key="1">
    <source>
        <dbReference type="ARBA" id="ARBA00004651"/>
    </source>
</evidence>
<dbReference type="AlphaFoldDB" id="A0A2M6WVP6"/>
<evidence type="ECO:0000313" key="13">
    <source>
        <dbReference type="EMBL" id="PIT96776.1"/>
    </source>
</evidence>
<evidence type="ECO:0000256" key="9">
    <source>
        <dbReference type="SAM" id="Phobius"/>
    </source>
</evidence>
<feature type="domain" description="Protein export membrane protein SecD/SecF C-terminal" evidence="10">
    <location>
        <begin position="221"/>
        <end position="401"/>
    </location>
</feature>
<evidence type="ECO:0000256" key="4">
    <source>
        <dbReference type="ARBA" id="ARBA00022692"/>
    </source>
</evidence>
<evidence type="ECO:0000313" key="14">
    <source>
        <dbReference type="Proteomes" id="UP000230481"/>
    </source>
</evidence>
<dbReference type="InterPro" id="IPR055344">
    <property type="entry name" value="SecD_SecF_C_bact"/>
</dbReference>
<feature type="transmembrane region" description="Helical" evidence="9">
    <location>
        <begin position="356"/>
        <end position="373"/>
    </location>
</feature>
<feature type="non-terminal residue" evidence="13">
    <location>
        <position position="1"/>
    </location>
</feature>
<comment type="subcellular location">
    <subcellularLocation>
        <location evidence="1">Cell membrane</location>
        <topology evidence="1">Multi-pass membrane protein</topology>
    </subcellularLocation>
</comment>
<dbReference type="Gene3D" id="1.20.1640.10">
    <property type="entry name" value="Multidrug efflux transporter AcrB transmembrane domain"/>
    <property type="match status" value="1"/>
</dbReference>
<dbReference type="NCBIfam" id="TIGR00916">
    <property type="entry name" value="2A0604s01"/>
    <property type="match status" value="1"/>
</dbReference>
<keyword evidence="2" id="KW-0813">Transport</keyword>
<reference evidence="14" key="1">
    <citation type="submission" date="2017-09" db="EMBL/GenBank/DDBJ databases">
        <title>Depth-based differentiation of microbial function through sediment-hosted aquifers and enrichment of novel symbionts in the deep terrestrial subsurface.</title>
        <authorList>
            <person name="Probst A.J."/>
            <person name="Ladd B."/>
            <person name="Jarett J.K."/>
            <person name="Geller-Mcgrath D.E."/>
            <person name="Sieber C.M.K."/>
            <person name="Emerson J.B."/>
            <person name="Anantharaman K."/>
            <person name="Thomas B.C."/>
            <person name="Malmstrom R."/>
            <person name="Stieglmeier M."/>
            <person name="Klingl A."/>
            <person name="Woyke T."/>
            <person name="Ryan C.M."/>
            <person name="Banfield J.F."/>
        </authorList>
    </citation>
    <scope>NUCLEOTIDE SEQUENCE [LARGE SCALE GENOMIC DNA]</scope>
</reference>
<dbReference type="Proteomes" id="UP000230481">
    <property type="component" value="Unassembled WGS sequence"/>
</dbReference>
<gene>
    <name evidence="13" type="primary">secD</name>
    <name evidence="13" type="ORF">COT82_01355</name>
</gene>
<evidence type="ECO:0000256" key="6">
    <source>
        <dbReference type="ARBA" id="ARBA00022989"/>
    </source>
</evidence>
<dbReference type="Pfam" id="PF02355">
    <property type="entry name" value="SecD_SecF_C"/>
    <property type="match status" value="1"/>
</dbReference>
<dbReference type="InterPro" id="IPR048631">
    <property type="entry name" value="SecD_1st"/>
</dbReference>
<evidence type="ECO:0000256" key="8">
    <source>
        <dbReference type="ARBA" id="ARBA00023136"/>
    </source>
</evidence>
<feature type="transmembrane region" description="Helical" evidence="9">
    <location>
        <begin position="241"/>
        <end position="260"/>
    </location>
</feature>
<evidence type="ECO:0000256" key="3">
    <source>
        <dbReference type="ARBA" id="ARBA00022475"/>
    </source>
</evidence>
<comment type="caution">
    <text evidence="13">The sequence shown here is derived from an EMBL/GenBank/DDBJ whole genome shotgun (WGS) entry which is preliminary data.</text>
</comment>
<dbReference type="GO" id="GO:0005886">
    <property type="term" value="C:plasma membrane"/>
    <property type="evidence" value="ECO:0007669"/>
    <property type="project" value="UniProtKB-SubCell"/>
</dbReference>
<name>A0A2M6WVP6_9BACT</name>
<keyword evidence="6 9" id="KW-1133">Transmembrane helix</keyword>
<dbReference type="NCBIfam" id="TIGR01129">
    <property type="entry name" value="secD"/>
    <property type="match status" value="1"/>
</dbReference>
<dbReference type="HAMAP" id="MF_01463_B">
    <property type="entry name" value="SecD_B"/>
    <property type="match status" value="1"/>
</dbReference>
<evidence type="ECO:0000259" key="11">
    <source>
        <dbReference type="Pfam" id="PF21760"/>
    </source>
</evidence>
<protein>
    <submittedName>
        <fullName evidence="13">Protein translocase subunit SecD</fullName>
    </submittedName>
</protein>
<feature type="transmembrane region" description="Helical" evidence="9">
    <location>
        <begin position="291"/>
        <end position="312"/>
    </location>
</feature>
<feature type="domain" description="SecDF P1 head subdomain" evidence="12">
    <location>
        <begin position="119"/>
        <end position="219"/>
    </location>
</feature>
<keyword evidence="7" id="KW-0811">Translocation</keyword>
<dbReference type="InterPro" id="IPR048634">
    <property type="entry name" value="SecD_SecF_C"/>
</dbReference>
<keyword evidence="5" id="KW-0653">Protein transport</keyword>
<dbReference type="InterPro" id="IPR005791">
    <property type="entry name" value="SecD"/>
</dbReference>
<keyword evidence="8 9" id="KW-0472">Membrane</keyword>
<dbReference type="GO" id="GO:0015450">
    <property type="term" value="F:protein-transporting ATPase activity"/>
    <property type="evidence" value="ECO:0007669"/>
    <property type="project" value="InterPro"/>
</dbReference>
<dbReference type="PANTHER" id="PTHR30081:SF1">
    <property type="entry name" value="PROTEIN TRANSLOCASE SUBUNIT SECD"/>
    <property type="match status" value="1"/>
</dbReference>
<evidence type="ECO:0000259" key="12">
    <source>
        <dbReference type="Pfam" id="PF22599"/>
    </source>
</evidence>
<proteinExistence type="inferred from homology"/>
<accession>A0A2M6WVP6</accession>
<dbReference type="InterPro" id="IPR054384">
    <property type="entry name" value="SecDF_P1_head"/>
</dbReference>
<keyword evidence="3" id="KW-1003">Cell membrane</keyword>
<organism evidence="13 14">
    <name type="scientific">Candidatus Campbellbacteria bacterium CG10_big_fil_rev_8_21_14_0_10_35_52</name>
    <dbReference type="NCBI Taxonomy" id="1974527"/>
    <lineage>
        <taxon>Bacteria</taxon>
        <taxon>Candidatus Campbelliibacteriota</taxon>
    </lineage>
</organism>
<dbReference type="InterPro" id="IPR022813">
    <property type="entry name" value="SecD/SecF_arch_bac"/>
</dbReference>
<evidence type="ECO:0000256" key="2">
    <source>
        <dbReference type="ARBA" id="ARBA00022448"/>
    </source>
</evidence>
<dbReference type="GO" id="GO:0006886">
    <property type="term" value="P:intracellular protein transport"/>
    <property type="evidence" value="ECO:0007669"/>
    <property type="project" value="InterPro"/>
</dbReference>
<dbReference type="PANTHER" id="PTHR30081">
    <property type="entry name" value="PROTEIN-EXPORT MEMBRANE PROTEIN SEC"/>
    <property type="match status" value="1"/>
</dbReference>
<evidence type="ECO:0000256" key="7">
    <source>
        <dbReference type="ARBA" id="ARBA00023010"/>
    </source>
</evidence>
<dbReference type="Gene3D" id="3.30.1360.200">
    <property type="match status" value="1"/>
</dbReference>
<feature type="transmembrane region" description="Helical" evidence="9">
    <location>
        <begin position="379"/>
        <end position="402"/>
    </location>
</feature>